<proteinExistence type="predicted"/>
<name>A0A2U3LR94_9FIRM</name>
<gene>
    <name evidence="1" type="ORF">SBF1_750023</name>
</gene>
<organism evidence="1 2">
    <name type="scientific">Candidatus Desulfosporosinus infrequens</name>
    <dbReference type="NCBI Taxonomy" id="2043169"/>
    <lineage>
        <taxon>Bacteria</taxon>
        <taxon>Bacillati</taxon>
        <taxon>Bacillota</taxon>
        <taxon>Clostridia</taxon>
        <taxon>Eubacteriales</taxon>
        <taxon>Desulfitobacteriaceae</taxon>
        <taxon>Desulfosporosinus</taxon>
    </lineage>
</organism>
<dbReference type="Proteomes" id="UP000238916">
    <property type="component" value="Unassembled WGS sequence"/>
</dbReference>
<accession>A0A2U3LR94</accession>
<reference evidence="2" key="1">
    <citation type="submission" date="2018-02" db="EMBL/GenBank/DDBJ databases">
        <authorList>
            <person name="Hausmann B."/>
        </authorList>
    </citation>
    <scope>NUCLEOTIDE SEQUENCE [LARGE SCALE GENOMIC DNA]</scope>
    <source>
        <strain evidence="2">Peat soil MAG SbF1</strain>
    </source>
</reference>
<dbReference type="EMBL" id="OMOF01000723">
    <property type="protein sequence ID" value="SPF54382.1"/>
    <property type="molecule type" value="Genomic_DNA"/>
</dbReference>
<protein>
    <submittedName>
        <fullName evidence="1">Uncharacterized protein</fullName>
    </submittedName>
</protein>
<evidence type="ECO:0000313" key="2">
    <source>
        <dbReference type="Proteomes" id="UP000238916"/>
    </source>
</evidence>
<dbReference type="AlphaFoldDB" id="A0A2U3LR94"/>
<sequence>MYLHSGLRYYCAVMSTPLFMGLGEDFFGKDIFHRKDGIDYGWLCYGWERLR</sequence>
<evidence type="ECO:0000313" key="1">
    <source>
        <dbReference type="EMBL" id="SPF54382.1"/>
    </source>
</evidence>